<dbReference type="InterPro" id="IPR044992">
    <property type="entry name" value="ChyE-like"/>
</dbReference>
<reference evidence="3" key="1">
    <citation type="journal article" date="2019" name="Int. J. Syst. Evol. Microbiol.">
        <title>The Global Catalogue of Microorganisms (GCM) 10K type strain sequencing project: providing services to taxonomists for standard genome sequencing and annotation.</title>
        <authorList>
            <consortium name="The Broad Institute Genomics Platform"/>
            <consortium name="The Broad Institute Genome Sequencing Center for Infectious Disease"/>
            <person name="Wu L."/>
            <person name="Ma J."/>
        </authorList>
    </citation>
    <scope>NUCLEOTIDE SEQUENCE [LARGE SCALE GENOMIC DNA]</scope>
    <source>
        <strain evidence="3">NBRC 101365</strain>
    </source>
</reference>
<name>A0ABQ6CLW5_9HYPH</name>
<dbReference type="PANTHER" id="PTHR42695:SF5">
    <property type="entry name" value="GLUTAMINE AMIDOTRANSFERASE YLR126C-RELATED"/>
    <property type="match status" value="1"/>
</dbReference>
<dbReference type="Proteomes" id="UP001156882">
    <property type="component" value="Unassembled WGS sequence"/>
</dbReference>
<dbReference type="PANTHER" id="PTHR42695">
    <property type="entry name" value="GLUTAMINE AMIDOTRANSFERASE YLR126C-RELATED"/>
    <property type="match status" value="1"/>
</dbReference>
<keyword evidence="2" id="KW-0315">Glutamine amidotransferase</keyword>
<evidence type="ECO:0000313" key="3">
    <source>
        <dbReference type="Proteomes" id="UP001156882"/>
    </source>
</evidence>
<dbReference type="PROSITE" id="PS51273">
    <property type="entry name" value="GATASE_TYPE_1"/>
    <property type="match status" value="1"/>
</dbReference>
<sequence>MSYALKIDRERNTKRIGILQTDHAPGELIAKHGDYNEFFIRSLADERLHFDTYAVVDGVFPGSVTDADGWLITGAEYSVHDRHDWIGKLERLIREIFDARIPMIGICFGHEIIAQALGGRVGKSGRGWTVGPVQYERSDLKQIQTIIAWHQDQVTVKPALAERVGSSADCENAVLRYGSNVLTYQGHPEITPDYIRDLLQLQGQHLSEAARRNVLRAADACLSASDVVLEIKEMFLGKR</sequence>
<dbReference type="InterPro" id="IPR029062">
    <property type="entry name" value="Class_I_gatase-like"/>
</dbReference>
<proteinExistence type="predicted"/>
<dbReference type="EMBL" id="BSPC01000034">
    <property type="protein sequence ID" value="GLS20749.1"/>
    <property type="molecule type" value="Genomic_DNA"/>
</dbReference>
<dbReference type="InterPro" id="IPR017926">
    <property type="entry name" value="GATASE"/>
</dbReference>
<evidence type="ECO:0000259" key="1">
    <source>
        <dbReference type="Pfam" id="PF00117"/>
    </source>
</evidence>
<gene>
    <name evidence="2" type="ORF">GCM10007874_37660</name>
</gene>
<dbReference type="RefSeq" id="WP_284313830.1">
    <property type="nucleotide sequence ID" value="NZ_BSPC01000034.1"/>
</dbReference>
<keyword evidence="3" id="KW-1185">Reference proteome</keyword>
<dbReference type="SUPFAM" id="SSF52317">
    <property type="entry name" value="Class I glutamine amidotransferase-like"/>
    <property type="match status" value="1"/>
</dbReference>
<dbReference type="CDD" id="cd01741">
    <property type="entry name" value="GATase1_1"/>
    <property type="match status" value="1"/>
</dbReference>
<dbReference type="Gene3D" id="3.40.50.880">
    <property type="match status" value="1"/>
</dbReference>
<organism evidence="2 3">
    <name type="scientific">Labrys miyagiensis</name>
    <dbReference type="NCBI Taxonomy" id="346912"/>
    <lineage>
        <taxon>Bacteria</taxon>
        <taxon>Pseudomonadati</taxon>
        <taxon>Pseudomonadota</taxon>
        <taxon>Alphaproteobacteria</taxon>
        <taxon>Hyphomicrobiales</taxon>
        <taxon>Xanthobacteraceae</taxon>
        <taxon>Labrys</taxon>
    </lineage>
</organism>
<feature type="domain" description="Glutamine amidotransferase" evidence="1">
    <location>
        <begin position="67"/>
        <end position="192"/>
    </location>
</feature>
<accession>A0ABQ6CLW5</accession>
<dbReference type="Pfam" id="PF00117">
    <property type="entry name" value="GATase"/>
    <property type="match status" value="1"/>
</dbReference>
<evidence type="ECO:0000313" key="2">
    <source>
        <dbReference type="EMBL" id="GLS20749.1"/>
    </source>
</evidence>
<protein>
    <submittedName>
        <fullName evidence="2">Glutamine amidotransferase</fullName>
    </submittedName>
</protein>
<comment type="caution">
    <text evidence="2">The sequence shown here is derived from an EMBL/GenBank/DDBJ whole genome shotgun (WGS) entry which is preliminary data.</text>
</comment>